<gene>
    <name evidence="1" type="ORF">ABUE30_06080</name>
</gene>
<dbReference type="EMBL" id="JBEQCT010000002">
    <property type="protein sequence ID" value="MFM2484637.1"/>
    <property type="molecule type" value="Genomic_DNA"/>
</dbReference>
<keyword evidence="2" id="KW-1185">Reference proteome</keyword>
<dbReference type="RefSeq" id="WP_408622822.1">
    <property type="nucleotide sequence ID" value="NZ_JBEQCT010000002.1"/>
</dbReference>
<evidence type="ECO:0000313" key="1">
    <source>
        <dbReference type="EMBL" id="MFM2484637.1"/>
    </source>
</evidence>
<evidence type="ECO:0000313" key="2">
    <source>
        <dbReference type="Proteomes" id="UP001629953"/>
    </source>
</evidence>
<organism evidence="1 2">
    <name type="scientific">Celerinatantimonas yamalensis</name>
    <dbReference type="NCBI Taxonomy" id="559956"/>
    <lineage>
        <taxon>Bacteria</taxon>
        <taxon>Pseudomonadati</taxon>
        <taxon>Pseudomonadota</taxon>
        <taxon>Gammaproteobacteria</taxon>
        <taxon>Celerinatantimonadaceae</taxon>
        <taxon>Celerinatantimonas</taxon>
    </lineage>
</organism>
<dbReference type="Proteomes" id="UP001629953">
    <property type="component" value="Unassembled WGS sequence"/>
</dbReference>
<name>A0ABW9G4W1_9GAMM</name>
<accession>A0ABW9G4W1</accession>
<reference evidence="1 2" key="1">
    <citation type="journal article" date="2013" name="Int. J. Syst. Evol. Microbiol.">
        <title>Celerinatantimonas yamalensis sp. nov., a cold-adapted diazotrophic bacterium from a cold permafrost brine.</title>
        <authorList>
            <person name="Shcherbakova V."/>
            <person name="Chuvilskaya N."/>
            <person name="Rivkina E."/>
            <person name="Demidov N."/>
            <person name="Uchaeva V."/>
            <person name="Suetin S."/>
            <person name="Suzina N."/>
            <person name="Gilichinsky D."/>
        </authorList>
    </citation>
    <scope>NUCLEOTIDE SEQUENCE [LARGE SCALE GENOMIC DNA]</scope>
    <source>
        <strain evidence="1 2">C7</strain>
    </source>
</reference>
<protein>
    <submittedName>
        <fullName evidence="1">Uncharacterized protein</fullName>
    </submittedName>
</protein>
<comment type="caution">
    <text evidence="1">The sequence shown here is derived from an EMBL/GenBank/DDBJ whole genome shotgun (WGS) entry which is preliminary data.</text>
</comment>
<sequence length="63" mass="7206">MQSNRSDMQQVAQLLQHRTIEAKISVALLLSDCTHGHTLMETHQTLCQFRCVFLLHQGRAQAM</sequence>
<proteinExistence type="predicted"/>